<dbReference type="HOGENOM" id="CLU_1979478_0_0_0"/>
<feature type="compositionally biased region" description="Low complexity" evidence="1">
    <location>
        <begin position="93"/>
        <end position="105"/>
    </location>
</feature>
<organism evidence="2 3">
    <name type="scientific">Phycisphaera mikurensis (strain NBRC 102666 / KCTC 22515 / FYK2301M01)</name>
    <dbReference type="NCBI Taxonomy" id="1142394"/>
    <lineage>
        <taxon>Bacteria</taxon>
        <taxon>Pseudomonadati</taxon>
        <taxon>Planctomycetota</taxon>
        <taxon>Phycisphaerae</taxon>
        <taxon>Phycisphaerales</taxon>
        <taxon>Phycisphaeraceae</taxon>
        <taxon>Phycisphaera</taxon>
    </lineage>
</organism>
<name>I0ICL3_PHYMF</name>
<dbReference type="KEGG" id="phm:PSMK_08420"/>
<dbReference type="Proteomes" id="UP000007881">
    <property type="component" value="Chromosome"/>
</dbReference>
<protein>
    <submittedName>
        <fullName evidence="2">Uncharacterized protein</fullName>
    </submittedName>
</protein>
<evidence type="ECO:0000313" key="3">
    <source>
        <dbReference type="Proteomes" id="UP000007881"/>
    </source>
</evidence>
<dbReference type="STRING" id="1142394.PSMK_08420"/>
<feature type="region of interest" description="Disordered" evidence="1">
    <location>
        <begin position="87"/>
        <end position="126"/>
    </location>
</feature>
<reference evidence="2 3" key="1">
    <citation type="submission" date="2012-02" db="EMBL/GenBank/DDBJ databases">
        <title>Complete genome sequence of Phycisphaera mikurensis NBRC 102666.</title>
        <authorList>
            <person name="Ankai A."/>
            <person name="Hosoyama A."/>
            <person name="Terui Y."/>
            <person name="Sekine M."/>
            <person name="Fukai R."/>
            <person name="Kato Y."/>
            <person name="Nakamura S."/>
            <person name="Yamada-Narita S."/>
            <person name="Kawakoshi A."/>
            <person name="Fukunaga Y."/>
            <person name="Yamazaki S."/>
            <person name="Fujita N."/>
        </authorList>
    </citation>
    <scope>NUCLEOTIDE SEQUENCE [LARGE SCALE GENOMIC DNA]</scope>
    <source>
        <strain evidence="3">NBRC 102666 / KCTC 22515 / FYK2301M01</strain>
    </source>
</reference>
<dbReference type="EMBL" id="AP012338">
    <property type="protein sequence ID" value="BAM03001.1"/>
    <property type="molecule type" value="Genomic_DNA"/>
</dbReference>
<dbReference type="AlphaFoldDB" id="I0ICL3"/>
<feature type="region of interest" description="Disordered" evidence="1">
    <location>
        <begin position="15"/>
        <end position="51"/>
    </location>
</feature>
<sequence length="126" mass="13124">MRLADGAFRYRCHASRPRIPGSASGRADVRTHAGSRPKAAASSTPQKVRSAPHPLLSATAARGWVLPPGAVPASRLERVARACLRERRPPGGCPARAAGRPPASSGRRRAPGRSVRVDPAALASSP</sequence>
<gene>
    <name evidence="2" type="ordered locus">PSMK_08420</name>
</gene>
<keyword evidence="3" id="KW-1185">Reference proteome</keyword>
<evidence type="ECO:0000256" key="1">
    <source>
        <dbReference type="SAM" id="MobiDB-lite"/>
    </source>
</evidence>
<evidence type="ECO:0000313" key="2">
    <source>
        <dbReference type="EMBL" id="BAM03001.1"/>
    </source>
</evidence>
<accession>I0ICL3</accession>
<proteinExistence type="predicted"/>